<keyword evidence="9" id="KW-0460">Magnesium</keyword>
<proteinExistence type="predicted"/>
<feature type="domain" description="Chromo" evidence="17">
    <location>
        <begin position="1168"/>
        <end position="1227"/>
    </location>
</feature>
<dbReference type="PANTHER" id="PTHR37984">
    <property type="entry name" value="PROTEIN CBG26694"/>
    <property type="match status" value="1"/>
</dbReference>
<evidence type="ECO:0000256" key="15">
    <source>
        <dbReference type="ARBA" id="ARBA00023268"/>
    </source>
</evidence>
<keyword evidence="10" id="KW-0229">DNA integration</keyword>
<evidence type="ECO:0000256" key="11">
    <source>
        <dbReference type="ARBA" id="ARBA00022918"/>
    </source>
</evidence>
<keyword evidence="1" id="KW-0645">Protease</keyword>
<sequence>MNKLGVHAATFDDYLCNRFSVHEVEEPRESTDDTDTFSNSFQCQTGSSSVKGLGRGFKPVLNSVSNKTQKNTPDEQIPDEFFLRTLNMEREILMKIKVAPSHDKKSFISTNALLDCGANVIFVDKKWAMEQKLPLTPLRHPIPVFNVDGSKNSAGNVTHSVEVIIDYEGHRERVTAEVTDLGRNQIILGYTWLKKHNPEIDWSKGEVKMTRCPRSCHLLKEKSVFLRVLEKEEEEAAYHAYAIRASIEAPPKIEKTIEEMVPSAYHQYYGRFSKGESERMPVRKPWDHAIDLKESFVPRKGRMIPLSVEEQKEVSSFIDEQLRKGYIQPSKSPQTSPVFFVPKKEGTKRMVQDYRYLNEHTVKNNYPLPLISQLVDKLKGAKLFTKMDLRWGYNNVRIKEGDEWKAAFVCFRGAYEPLVMYFGLCNSPATFQAMMNEIFADMDDVVVVYIDDLLIFTKTNDVKEHERIVKEVLRRLEENDLFIKPEKCTFTVPEVEFLGMIVGQDGIKMDDSKVKAILEWPAPKNVRGVRSFLGLANFYRRFIQGYAQVARPLNDLTKKDTPFAWKEAQQEAFDALKQKFTSAPILAFPDEDSRFRLECDASDFATGGVLSIEKNGSWHPVAYASRSMTPEERNYPIADKEMLSMIQALEGWRHYLEGAKYEFEIWNDHKNLQYFMKAQDLNRRQARWAQYLSRFNFKLVHKPGTSMGKADALSRREDHMIGIEDDNKGVTIITLEKIRATILISDEGDKIKQQILEATYKLKESEEQKLCEKFHICEEKDGILYDAHQRMYVPDDDGLRQSIITLHHDTPVAGHPGVEKTLNLLQRSYFWPLMSHQVKDYVSRCDRCARMKGSNQPPAGKLNPLEVPSTPWEDISADFTTDLPDSNGFDSILVVMDRFSKEVEFIPCLKTTTALDTARLYLQHVWKAHGLPRTIISDRGPQFAAEVMRALCKRLGITPKLSTAHHPQTDGQTERMNRDLEQYLRLFCAEKEGEWADWLAIAQFSYNTKRQASTKKTPFEVTRSYAPRMGFEQHVSKAPAADDFAEEMAKTLKETRDNLIDAQKRMKIQADKHRSKAPEYVIGDRVWLSTSNLRLPRASRKLTERWIGPYEITKLVGTNALTLKLPKSMRIHPTVNISQVKPYKERLPGQPVVAPGPIEVTEGREEEYEVDYVVDSRKKGNRLEYLIHWKGYTDEDRTWEPAGNLGNASDAVAAFHRANPSAPRKLRMAYLDFLTLFKPFDNLTVPSARDTPFDRLEVDP</sequence>
<dbReference type="GO" id="GO:0004519">
    <property type="term" value="F:endonuclease activity"/>
    <property type="evidence" value="ECO:0007669"/>
    <property type="project" value="UniProtKB-KW"/>
</dbReference>
<keyword evidence="5" id="KW-0479">Metal-binding</keyword>
<evidence type="ECO:0000256" key="2">
    <source>
        <dbReference type="ARBA" id="ARBA00022679"/>
    </source>
</evidence>
<keyword evidence="21" id="KW-1185">Reference proteome</keyword>
<dbReference type="Pfam" id="PF00385">
    <property type="entry name" value="Chromo"/>
    <property type="match status" value="1"/>
</dbReference>
<accession>A0A3S0J1B6</accession>
<dbReference type="InterPro" id="IPR016197">
    <property type="entry name" value="Chromo-like_dom_sf"/>
</dbReference>
<dbReference type="InterPro" id="IPR041577">
    <property type="entry name" value="RT_RNaseH_2"/>
</dbReference>
<feature type="domain" description="Integrase catalytic" evidence="19">
    <location>
        <begin position="867"/>
        <end position="1026"/>
    </location>
</feature>
<keyword evidence="15" id="KW-0511">Multifunctional enzyme</keyword>
<dbReference type="OrthoDB" id="9800979at2"/>
<dbReference type="GO" id="GO:0003964">
    <property type="term" value="F:RNA-directed DNA polymerase activity"/>
    <property type="evidence" value="ECO:0007669"/>
    <property type="project" value="UniProtKB-KW"/>
</dbReference>
<evidence type="ECO:0000256" key="12">
    <source>
        <dbReference type="ARBA" id="ARBA00022932"/>
    </source>
</evidence>
<dbReference type="PROSITE" id="PS50878">
    <property type="entry name" value="RT_POL"/>
    <property type="match status" value="1"/>
</dbReference>
<evidence type="ECO:0000256" key="10">
    <source>
        <dbReference type="ARBA" id="ARBA00022908"/>
    </source>
</evidence>
<keyword evidence="14" id="KW-0233">DNA recombination</keyword>
<dbReference type="SUPFAM" id="SSF53098">
    <property type="entry name" value="Ribonuclease H-like"/>
    <property type="match status" value="1"/>
</dbReference>
<dbReference type="InterPro" id="IPR000477">
    <property type="entry name" value="RT_dom"/>
</dbReference>
<dbReference type="PANTHER" id="PTHR37984:SF5">
    <property type="entry name" value="PROTEIN NYNRIN-LIKE"/>
    <property type="match status" value="1"/>
</dbReference>
<name>A0A3S0J1B6_9GAMM</name>
<dbReference type="InterPro" id="IPR043502">
    <property type="entry name" value="DNA/RNA_pol_sf"/>
</dbReference>
<dbReference type="Gene3D" id="3.10.20.370">
    <property type="match status" value="1"/>
</dbReference>
<dbReference type="GO" id="GO:0006310">
    <property type="term" value="P:DNA recombination"/>
    <property type="evidence" value="ECO:0007669"/>
    <property type="project" value="UniProtKB-KW"/>
</dbReference>
<reference evidence="20 21" key="1">
    <citation type="submission" date="2018-12" db="EMBL/GenBank/DDBJ databases">
        <authorList>
            <person name="Yu L."/>
        </authorList>
    </citation>
    <scope>NUCLEOTIDE SEQUENCE [LARGE SCALE GENOMIC DNA]</scope>
    <source>
        <strain evidence="20 21">HAW-EB2</strain>
    </source>
</reference>
<keyword evidence="8" id="KW-0378">Hydrolase</keyword>
<keyword evidence="7" id="KW-0255">Endonuclease</keyword>
<dbReference type="Pfam" id="PF00665">
    <property type="entry name" value="rve"/>
    <property type="match status" value="1"/>
</dbReference>
<dbReference type="InterPro" id="IPR023780">
    <property type="entry name" value="Chromo_domain"/>
</dbReference>
<dbReference type="Pfam" id="PF00078">
    <property type="entry name" value="RVT_1"/>
    <property type="match status" value="1"/>
</dbReference>
<dbReference type="GO" id="GO:0003677">
    <property type="term" value="F:DNA binding"/>
    <property type="evidence" value="ECO:0007669"/>
    <property type="project" value="UniProtKB-KW"/>
</dbReference>
<evidence type="ECO:0000256" key="14">
    <source>
        <dbReference type="ARBA" id="ARBA00023172"/>
    </source>
</evidence>
<dbReference type="GO" id="GO:0003887">
    <property type="term" value="F:DNA-directed DNA polymerase activity"/>
    <property type="evidence" value="ECO:0007669"/>
    <property type="project" value="UniProtKB-KW"/>
</dbReference>
<dbReference type="GO" id="GO:0015074">
    <property type="term" value="P:DNA integration"/>
    <property type="evidence" value="ECO:0007669"/>
    <property type="project" value="UniProtKB-KW"/>
</dbReference>
<dbReference type="Gene3D" id="3.30.420.10">
    <property type="entry name" value="Ribonuclease H-like superfamily/Ribonuclease H"/>
    <property type="match status" value="1"/>
</dbReference>
<dbReference type="SUPFAM" id="SSF54160">
    <property type="entry name" value="Chromo domain-like"/>
    <property type="match status" value="1"/>
</dbReference>
<protein>
    <recommendedName>
        <fullName evidence="22">Reverse transcriptase</fullName>
    </recommendedName>
</protein>
<evidence type="ECO:0000259" key="18">
    <source>
        <dbReference type="PROSITE" id="PS50878"/>
    </source>
</evidence>
<dbReference type="GO" id="GO:0004190">
    <property type="term" value="F:aspartic-type endopeptidase activity"/>
    <property type="evidence" value="ECO:0007669"/>
    <property type="project" value="UniProtKB-KW"/>
</dbReference>
<dbReference type="SUPFAM" id="SSF50630">
    <property type="entry name" value="Acid proteases"/>
    <property type="match status" value="1"/>
</dbReference>
<evidence type="ECO:0000256" key="6">
    <source>
        <dbReference type="ARBA" id="ARBA00022750"/>
    </source>
</evidence>
<dbReference type="FunFam" id="3.30.70.270:FF:000020">
    <property type="entry name" value="Transposon Tf2-6 polyprotein-like Protein"/>
    <property type="match status" value="1"/>
</dbReference>
<dbReference type="FunFam" id="3.30.420.10:FF:000032">
    <property type="entry name" value="Retrovirus-related Pol polyprotein from transposon 297-like Protein"/>
    <property type="match status" value="1"/>
</dbReference>
<keyword evidence="6" id="KW-0064">Aspartyl protease</keyword>
<dbReference type="Gene3D" id="3.10.10.10">
    <property type="entry name" value="HIV Type 1 Reverse Transcriptase, subunit A, domain 1"/>
    <property type="match status" value="1"/>
</dbReference>
<evidence type="ECO:0000256" key="4">
    <source>
        <dbReference type="ARBA" id="ARBA00022722"/>
    </source>
</evidence>
<dbReference type="SMART" id="SM00298">
    <property type="entry name" value="CHROMO"/>
    <property type="match status" value="1"/>
</dbReference>
<keyword evidence="4" id="KW-0540">Nuclease</keyword>
<evidence type="ECO:0000256" key="8">
    <source>
        <dbReference type="ARBA" id="ARBA00022801"/>
    </source>
</evidence>
<keyword evidence="12" id="KW-0239">DNA-directed DNA polymerase</keyword>
<dbReference type="Gene3D" id="2.40.70.10">
    <property type="entry name" value="Acid Proteases"/>
    <property type="match status" value="1"/>
</dbReference>
<dbReference type="InterPro" id="IPR001584">
    <property type="entry name" value="Integrase_cat-core"/>
</dbReference>
<dbReference type="InterPro" id="IPR043128">
    <property type="entry name" value="Rev_trsase/Diguanyl_cyclase"/>
</dbReference>
<evidence type="ECO:0000313" key="21">
    <source>
        <dbReference type="Proteomes" id="UP000267448"/>
    </source>
</evidence>
<keyword evidence="16" id="KW-0175">Coiled coil</keyword>
<evidence type="ECO:0000259" key="17">
    <source>
        <dbReference type="PROSITE" id="PS50013"/>
    </source>
</evidence>
<evidence type="ECO:0000256" key="16">
    <source>
        <dbReference type="SAM" id="Coils"/>
    </source>
</evidence>
<dbReference type="InterPro" id="IPR050951">
    <property type="entry name" value="Retrovirus_Pol_polyprotein"/>
</dbReference>
<dbReference type="FunFam" id="1.10.340.70:FF:000001">
    <property type="entry name" value="Retrovirus-related Pol polyprotein from transposon gypsy-like Protein"/>
    <property type="match status" value="1"/>
</dbReference>
<dbReference type="Gene3D" id="2.40.50.40">
    <property type="match status" value="1"/>
</dbReference>
<evidence type="ECO:0008006" key="22">
    <source>
        <dbReference type="Google" id="ProtNLM"/>
    </source>
</evidence>
<evidence type="ECO:0000256" key="3">
    <source>
        <dbReference type="ARBA" id="ARBA00022695"/>
    </source>
</evidence>
<evidence type="ECO:0000256" key="9">
    <source>
        <dbReference type="ARBA" id="ARBA00022842"/>
    </source>
</evidence>
<keyword evidence="13" id="KW-0238">DNA-binding</keyword>
<dbReference type="Gene3D" id="1.10.340.70">
    <property type="match status" value="1"/>
</dbReference>
<dbReference type="GO" id="GO:0006508">
    <property type="term" value="P:proteolysis"/>
    <property type="evidence" value="ECO:0007669"/>
    <property type="project" value="UniProtKB-KW"/>
</dbReference>
<dbReference type="InterPro" id="IPR012337">
    <property type="entry name" value="RNaseH-like_sf"/>
</dbReference>
<dbReference type="InterPro" id="IPR056924">
    <property type="entry name" value="SH3_Tf2-1"/>
</dbReference>
<dbReference type="PROSITE" id="PS50994">
    <property type="entry name" value="INTEGRASE"/>
    <property type="match status" value="1"/>
</dbReference>
<evidence type="ECO:0000256" key="13">
    <source>
        <dbReference type="ARBA" id="ARBA00023125"/>
    </source>
</evidence>
<dbReference type="SUPFAM" id="SSF56672">
    <property type="entry name" value="DNA/RNA polymerases"/>
    <property type="match status" value="1"/>
</dbReference>
<dbReference type="EMBL" id="RXNU01000033">
    <property type="protein sequence ID" value="RTR35886.1"/>
    <property type="molecule type" value="Genomic_DNA"/>
</dbReference>
<keyword evidence="11" id="KW-0695">RNA-directed DNA polymerase</keyword>
<feature type="domain" description="Reverse transcriptase" evidence="18">
    <location>
        <begin position="322"/>
        <end position="502"/>
    </location>
</feature>
<dbReference type="Gene3D" id="3.30.70.270">
    <property type="match status" value="2"/>
</dbReference>
<feature type="coiled-coil region" evidence="16">
    <location>
        <begin position="1045"/>
        <end position="1072"/>
    </location>
</feature>
<evidence type="ECO:0000313" key="20">
    <source>
        <dbReference type="EMBL" id="RTR35886.1"/>
    </source>
</evidence>
<dbReference type="CDD" id="cd01647">
    <property type="entry name" value="RT_LTR"/>
    <property type="match status" value="1"/>
</dbReference>
<dbReference type="InterPro" id="IPR021109">
    <property type="entry name" value="Peptidase_aspartic_dom_sf"/>
</dbReference>
<dbReference type="InterPro" id="IPR036397">
    <property type="entry name" value="RNaseH_sf"/>
</dbReference>
<dbReference type="CDD" id="cd00303">
    <property type="entry name" value="retropepsin_like"/>
    <property type="match status" value="1"/>
</dbReference>
<dbReference type="GO" id="GO:0046872">
    <property type="term" value="F:metal ion binding"/>
    <property type="evidence" value="ECO:0007669"/>
    <property type="project" value="UniProtKB-KW"/>
</dbReference>
<dbReference type="CDD" id="cd00024">
    <property type="entry name" value="CD_CSD"/>
    <property type="match status" value="1"/>
</dbReference>
<evidence type="ECO:0000256" key="1">
    <source>
        <dbReference type="ARBA" id="ARBA00022670"/>
    </source>
</evidence>
<keyword evidence="2" id="KW-0808">Transferase</keyword>
<dbReference type="PROSITE" id="PS50013">
    <property type="entry name" value="CHROMO_2"/>
    <property type="match status" value="1"/>
</dbReference>
<dbReference type="Proteomes" id="UP000267448">
    <property type="component" value="Unassembled WGS sequence"/>
</dbReference>
<dbReference type="Pfam" id="PF24626">
    <property type="entry name" value="SH3_Tf2-1"/>
    <property type="match status" value="1"/>
</dbReference>
<dbReference type="Pfam" id="PF17919">
    <property type="entry name" value="RT_RNaseH_2"/>
    <property type="match status" value="1"/>
</dbReference>
<gene>
    <name evidence="20" type="ORF">EKG38_24580</name>
</gene>
<organism evidence="20 21">
    <name type="scientific">Shewanella canadensis</name>
    <dbReference type="NCBI Taxonomy" id="271096"/>
    <lineage>
        <taxon>Bacteria</taxon>
        <taxon>Pseudomonadati</taxon>
        <taxon>Pseudomonadota</taxon>
        <taxon>Gammaproteobacteria</taxon>
        <taxon>Alteromonadales</taxon>
        <taxon>Shewanellaceae</taxon>
        <taxon>Shewanella</taxon>
    </lineage>
</organism>
<evidence type="ECO:0000259" key="19">
    <source>
        <dbReference type="PROSITE" id="PS50994"/>
    </source>
</evidence>
<dbReference type="FunFam" id="3.10.20.370:FF:000001">
    <property type="entry name" value="Retrovirus-related Pol polyprotein from transposon 17.6-like protein"/>
    <property type="match status" value="1"/>
</dbReference>
<dbReference type="Pfam" id="PF17921">
    <property type="entry name" value="Integrase_H2C2"/>
    <property type="match status" value="1"/>
</dbReference>
<dbReference type="InterPro" id="IPR000953">
    <property type="entry name" value="Chromo/chromo_shadow_dom"/>
</dbReference>
<evidence type="ECO:0000256" key="5">
    <source>
        <dbReference type="ARBA" id="ARBA00022723"/>
    </source>
</evidence>
<evidence type="ECO:0000256" key="7">
    <source>
        <dbReference type="ARBA" id="ARBA00022759"/>
    </source>
</evidence>
<keyword evidence="3" id="KW-0548">Nucleotidyltransferase</keyword>
<dbReference type="InterPro" id="IPR041588">
    <property type="entry name" value="Integrase_H2C2"/>
</dbReference>
<dbReference type="AlphaFoldDB" id="A0A3S0J1B6"/>
<comment type="caution">
    <text evidence="20">The sequence shown here is derived from an EMBL/GenBank/DDBJ whole genome shotgun (WGS) entry which is preliminary data.</text>
</comment>
<dbReference type="CDD" id="cd09274">
    <property type="entry name" value="RNase_HI_RT_Ty3"/>
    <property type="match status" value="1"/>
</dbReference>